<dbReference type="InterPro" id="IPR051718">
    <property type="entry name" value="ARF_GTPase-activating"/>
</dbReference>
<dbReference type="InterPro" id="IPR001164">
    <property type="entry name" value="ArfGAP_dom"/>
</dbReference>
<evidence type="ECO:0000313" key="6">
    <source>
        <dbReference type="Proteomes" id="UP000829364"/>
    </source>
</evidence>
<dbReference type="GeneID" id="72068801"/>
<dbReference type="PROSITE" id="PS50115">
    <property type="entry name" value="ARFGAP"/>
    <property type="match status" value="1"/>
</dbReference>
<feature type="domain" description="Arf-GAP" evidence="4">
    <location>
        <begin position="15"/>
        <end position="139"/>
    </location>
</feature>
<feature type="compositionally biased region" description="Polar residues" evidence="2">
    <location>
        <begin position="514"/>
        <end position="526"/>
    </location>
</feature>
<dbReference type="PANTHER" id="PTHR45705:SF7">
    <property type="entry name" value="ACTIVATING PROTEIN FOR ARF, PUTATIVE (AFU_ORTHOLOGUE AFUA_4G09120)-RELATED"/>
    <property type="match status" value="1"/>
</dbReference>
<evidence type="ECO:0000259" key="4">
    <source>
        <dbReference type="PROSITE" id="PS50115"/>
    </source>
</evidence>
<dbReference type="InterPro" id="IPR038508">
    <property type="entry name" value="ArfGAP_dom_sf"/>
</dbReference>
<feature type="compositionally biased region" description="Low complexity" evidence="2">
    <location>
        <begin position="303"/>
        <end position="313"/>
    </location>
</feature>
<reference evidence="5" key="1">
    <citation type="submission" date="2021-11" db="EMBL/GenBank/DDBJ databases">
        <title>Purpureocillium_takamizusanense_genome.</title>
        <authorList>
            <person name="Nguyen N.-H."/>
        </authorList>
    </citation>
    <scope>NUCLEOTIDE SEQUENCE</scope>
    <source>
        <strain evidence="5">PT3</strain>
    </source>
</reference>
<dbReference type="GO" id="GO:0005737">
    <property type="term" value="C:cytoplasm"/>
    <property type="evidence" value="ECO:0007669"/>
    <property type="project" value="TreeGrafter"/>
</dbReference>
<dbReference type="CDD" id="cd08204">
    <property type="entry name" value="ArfGap"/>
    <property type="match status" value="1"/>
</dbReference>
<feature type="compositionally biased region" description="Polar residues" evidence="2">
    <location>
        <begin position="271"/>
        <end position="285"/>
    </location>
</feature>
<dbReference type="GO" id="GO:0005096">
    <property type="term" value="F:GTPase activator activity"/>
    <property type="evidence" value="ECO:0007669"/>
    <property type="project" value="InterPro"/>
</dbReference>
<dbReference type="PROSITE" id="PS50030">
    <property type="entry name" value="UBA"/>
    <property type="match status" value="1"/>
</dbReference>
<feature type="region of interest" description="Disordered" evidence="2">
    <location>
        <begin position="514"/>
        <end position="535"/>
    </location>
</feature>
<dbReference type="InterPro" id="IPR015940">
    <property type="entry name" value="UBA"/>
</dbReference>
<feature type="region of interest" description="Disordered" evidence="2">
    <location>
        <begin position="124"/>
        <end position="155"/>
    </location>
</feature>
<dbReference type="RefSeq" id="XP_047844278.1">
    <property type="nucleotide sequence ID" value="XM_047988285.1"/>
</dbReference>
<dbReference type="InterPro" id="IPR037278">
    <property type="entry name" value="ARFGAP/RecO"/>
</dbReference>
<keyword evidence="1" id="KW-0479">Metal-binding</keyword>
<dbReference type="Proteomes" id="UP000829364">
    <property type="component" value="Chromosome 6"/>
</dbReference>
<evidence type="ECO:0000259" key="3">
    <source>
        <dbReference type="PROSITE" id="PS50030"/>
    </source>
</evidence>
<dbReference type="Gene3D" id="1.10.8.10">
    <property type="entry name" value="DNA helicase RuvA subunit, C-terminal domain"/>
    <property type="match status" value="1"/>
</dbReference>
<dbReference type="Pfam" id="PF01412">
    <property type="entry name" value="ArfGap"/>
    <property type="match status" value="1"/>
</dbReference>
<dbReference type="InterPro" id="IPR009060">
    <property type="entry name" value="UBA-like_sf"/>
</dbReference>
<dbReference type="KEGG" id="ptkz:JDV02_006852"/>
<dbReference type="PRINTS" id="PR00405">
    <property type="entry name" value="REVINTRACTNG"/>
</dbReference>
<accession>A0A9Q8QLP1</accession>
<keyword evidence="1" id="KW-0862">Zinc</keyword>
<feature type="region of interest" description="Disordered" evidence="2">
    <location>
        <begin position="252"/>
        <end position="342"/>
    </location>
</feature>
<dbReference type="SUPFAM" id="SSF46934">
    <property type="entry name" value="UBA-like"/>
    <property type="match status" value="1"/>
</dbReference>
<name>A0A9Q8QLP1_9HYPO</name>
<dbReference type="SMART" id="SM00105">
    <property type="entry name" value="ArfGap"/>
    <property type="match status" value="1"/>
</dbReference>
<keyword evidence="6" id="KW-1185">Reference proteome</keyword>
<keyword evidence="1" id="KW-0863">Zinc-finger</keyword>
<organism evidence="5 6">
    <name type="scientific">Purpureocillium takamizusanense</name>
    <dbReference type="NCBI Taxonomy" id="2060973"/>
    <lineage>
        <taxon>Eukaryota</taxon>
        <taxon>Fungi</taxon>
        <taxon>Dikarya</taxon>
        <taxon>Ascomycota</taxon>
        <taxon>Pezizomycotina</taxon>
        <taxon>Sordariomycetes</taxon>
        <taxon>Hypocreomycetidae</taxon>
        <taxon>Hypocreales</taxon>
        <taxon>Ophiocordycipitaceae</taxon>
        <taxon>Purpureocillium</taxon>
    </lineage>
</organism>
<feature type="compositionally biased region" description="Polar residues" evidence="2">
    <location>
        <begin position="321"/>
        <end position="339"/>
    </location>
</feature>
<dbReference type="Gene3D" id="1.10.220.150">
    <property type="entry name" value="Arf GTPase activating protein"/>
    <property type="match status" value="1"/>
</dbReference>
<sequence length="712" mass="76655">MSAALSKRQQARNEKQLQELVHSVRGNNQCADCHAPNPAWASWSLGVFLCMRCASLHRKLGTHISKVKSLSMDSWSNEQVDNMRKVGNTVSNQIYNPDNKKPPVPVDADEADSAMERFIRQKYMHNVASDSTKPRSQRSDEGTPPPLPPKNSTKFGFRSAASIFPLSSRAKKEAKVAALAEATHSASYEHQMANKPSKVFGATLDYSGPNDSEKKLVKLQDMGFQDSQRNAIILKGVNGNLDRAVEALVRLGEGSGTSPTPPTAPPRENSLRTSRSLTPLTSKNSGLGAGLVVPQTSTQDRPTTASTTSNSTNPFDMLTPAQPQTAQSTGTLHNKNPYGNTRLAANNPFGQPSPPLDAVSQAFQGLSVSQQPQSLFPHRTGDVGRQAVQQVTVSQQFMSPSAPSSPSNYQHMNFQSSMTYPQPMLHPQQQTLQTGYNPFFSQPSSPTAAVSQQSVSGGTGQLQGGLASNPFARSPTRIASPSLGQIPEQTQTTFLTASPQPLPTNTNPFFVNAAQPPQQQGSPNPFGQQMNGQQAYGQQAYGQQAYGQQAYGQQVYGQQAYGQQTYGQQAYGQASFVQQQQQPQTQYQPQRQDKASIMALYGQPYQMPQRAATSDANAPAHPATIPEDRAVYTQSAAAPPLPTSVPARSASLPVAGGTNPFMSNGAAPAAPDPFFTSSRHISRESMNLGMDMAWTNGRHSPDAFASLSARHV</sequence>
<dbReference type="AlphaFoldDB" id="A0A9Q8QLP1"/>
<evidence type="ECO:0000313" key="5">
    <source>
        <dbReference type="EMBL" id="UNI20797.1"/>
    </source>
</evidence>
<feature type="domain" description="UBA" evidence="3">
    <location>
        <begin position="209"/>
        <end position="251"/>
    </location>
</feature>
<dbReference type="PANTHER" id="PTHR45705">
    <property type="entry name" value="FI20236P1"/>
    <property type="match status" value="1"/>
</dbReference>
<evidence type="ECO:0000256" key="1">
    <source>
        <dbReference type="PROSITE-ProRule" id="PRU00288"/>
    </source>
</evidence>
<feature type="region of interest" description="Disordered" evidence="2">
    <location>
        <begin position="439"/>
        <end position="482"/>
    </location>
</feature>
<dbReference type="SUPFAM" id="SSF57863">
    <property type="entry name" value="ArfGap/RecO-like zinc finger"/>
    <property type="match status" value="1"/>
</dbReference>
<dbReference type="FunFam" id="1.10.220.150:FF:000026">
    <property type="entry name" value="GTPase activating protein for Arf, putative"/>
    <property type="match status" value="1"/>
</dbReference>
<dbReference type="GO" id="GO:0008270">
    <property type="term" value="F:zinc ion binding"/>
    <property type="evidence" value="ECO:0007669"/>
    <property type="project" value="UniProtKB-KW"/>
</dbReference>
<protein>
    <submittedName>
        <fullName evidence="5">Protein gts1</fullName>
    </submittedName>
</protein>
<evidence type="ECO:0000256" key="2">
    <source>
        <dbReference type="SAM" id="MobiDB-lite"/>
    </source>
</evidence>
<proteinExistence type="predicted"/>
<dbReference type="OrthoDB" id="10266696at2759"/>
<dbReference type="EMBL" id="CP086359">
    <property type="protein sequence ID" value="UNI20797.1"/>
    <property type="molecule type" value="Genomic_DNA"/>
</dbReference>
<feature type="compositionally biased region" description="Polar residues" evidence="2">
    <location>
        <begin position="439"/>
        <end position="456"/>
    </location>
</feature>
<gene>
    <name evidence="5" type="primary">GTS1</name>
    <name evidence="5" type="ORF">JDV02_006852</name>
</gene>